<dbReference type="InterPro" id="IPR011006">
    <property type="entry name" value="CheY-like_superfamily"/>
</dbReference>
<protein>
    <submittedName>
        <fullName evidence="4">Response regulator</fullName>
    </submittedName>
</protein>
<dbReference type="Gene3D" id="3.40.50.2300">
    <property type="match status" value="1"/>
</dbReference>
<proteinExistence type="predicted"/>
<dbReference type="Pfam" id="PF00072">
    <property type="entry name" value="Response_reg"/>
    <property type="match status" value="1"/>
</dbReference>
<feature type="domain" description="Response regulatory" evidence="3">
    <location>
        <begin position="3"/>
        <end position="119"/>
    </location>
</feature>
<dbReference type="InterPro" id="IPR001932">
    <property type="entry name" value="PPM-type_phosphatase-like_dom"/>
</dbReference>
<keyword evidence="1 2" id="KW-0597">Phosphoprotein</keyword>
<reference evidence="4" key="2">
    <citation type="journal article" date="2024" name="Antonie Van Leeuwenhoek">
        <title>Roseihalotalea indica gen. nov., sp. nov., a halophilic Bacteroidetes from mesopelagic Southwest Indian Ocean with higher carbohydrate metabolic potential.</title>
        <authorList>
            <person name="Chen B."/>
            <person name="Zhang M."/>
            <person name="Lin D."/>
            <person name="Ye J."/>
            <person name="Tang K."/>
        </authorList>
    </citation>
    <scope>NUCLEOTIDE SEQUENCE</scope>
    <source>
        <strain evidence="4">TK19036</strain>
    </source>
</reference>
<dbReference type="GO" id="GO:0000160">
    <property type="term" value="P:phosphorelay signal transduction system"/>
    <property type="evidence" value="ECO:0007669"/>
    <property type="project" value="InterPro"/>
</dbReference>
<dbReference type="EMBL" id="CP120682">
    <property type="protein sequence ID" value="WKN35087.1"/>
    <property type="molecule type" value="Genomic_DNA"/>
</dbReference>
<evidence type="ECO:0000313" key="4">
    <source>
        <dbReference type="EMBL" id="WKN35087.1"/>
    </source>
</evidence>
<evidence type="ECO:0000259" key="3">
    <source>
        <dbReference type="PROSITE" id="PS50110"/>
    </source>
</evidence>
<dbReference type="CDD" id="cd00156">
    <property type="entry name" value="REC"/>
    <property type="match status" value="1"/>
</dbReference>
<dbReference type="PANTHER" id="PTHR44591">
    <property type="entry name" value="STRESS RESPONSE REGULATOR PROTEIN 1"/>
    <property type="match status" value="1"/>
</dbReference>
<organism evidence="4">
    <name type="scientific">Roseihalotalea indica</name>
    <dbReference type="NCBI Taxonomy" id="2867963"/>
    <lineage>
        <taxon>Bacteria</taxon>
        <taxon>Pseudomonadati</taxon>
        <taxon>Bacteroidota</taxon>
        <taxon>Cytophagia</taxon>
        <taxon>Cytophagales</taxon>
        <taxon>Catalimonadaceae</taxon>
        <taxon>Roseihalotalea</taxon>
    </lineage>
</organism>
<dbReference type="SUPFAM" id="SSF52172">
    <property type="entry name" value="CheY-like"/>
    <property type="match status" value="1"/>
</dbReference>
<dbReference type="PANTHER" id="PTHR44591:SF3">
    <property type="entry name" value="RESPONSE REGULATORY DOMAIN-CONTAINING PROTEIN"/>
    <property type="match status" value="1"/>
</dbReference>
<dbReference type="Gene3D" id="3.60.40.10">
    <property type="entry name" value="PPM-type phosphatase domain"/>
    <property type="match status" value="1"/>
</dbReference>
<evidence type="ECO:0000256" key="1">
    <source>
        <dbReference type="ARBA" id="ARBA00022553"/>
    </source>
</evidence>
<dbReference type="Pfam" id="PF07228">
    <property type="entry name" value="SpoIIE"/>
    <property type="match status" value="1"/>
</dbReference>
<evidence type="ECO:0000256" key="2">
    <source>
        <dbReference type="PROSITE-ProRule" id="PRU00169"/>
    </source>
</evidence>
<sequence>MKKVLVLDDDRLIRNFIKFKLENLDYSVYLFENPKELFDSQLLDSSDLLLLDINLENANGTDVLKTIKSDQSYKNIPVIMITGDEDDYTMEKCFRAGAYDYITKPFSEIALRSRMDSAINQFRKLNNLGEEILQLRTESVSLNDENHLYEKKIQNLEMFHRELSETTQHLAAATWRERKSKEELNSTLTELKITKEKVEESKKKIVASINYAQKIQTAFLPTPETLKSLFPEHFVLYQPKDIVSGDFYWCWSNERYKLIGVFDCTGHGVPGAFVSLIGLNLLKETVELRGIFQVDQILKNLDIGITQLLNQNTTENHDGMDAAIICIDNQTKKLSFSGAHNPLLYFRDDECIIIKGSKISIGGNRKSSKKTIELHEISLEGISEMYLFSDGLQDQFGGEHRKKLGIKNLTQFITRIHKEPMHTQKEKLNNLLHEWMNFDGTVERQIDDISFLGIRPNTGTDAP</sequence>
<dbReference type="InterPro" id="IPR036457">
    <property type="entry name" value="PPM-type-like_dom_sf"/>
</dbReference>
<dbReference type="AlphaFoldDB" id="A0AA49GIZ5"/>
<dbReference type="SMART" id="SM00448">
    <property type="entry name" value="REC"/>
    <property type="match status" value="1"/>
</dbReference>
<gene>
    <name evidence="4" type="ORF">K4G66_22170</name>
</gene>
<name>A0AA49GIZ5_9BACT</name>
<accession>A0AA49GIZ5</accession>
<dbReference type="InterPro" id="IPR001789">
    <property type="entry name" value="Sig_transdc_resp-reg_receiver"/>
</dbReference>
<reference evidence="4" key="1">
    <citation type="journal article" date="2023" name="Comput. Struct. Biotechnol. J.">
        <title>Discovery of a novel marine Bacteroidetes with a rich repertoire of carbohydrate-active enzymes.</title>
        <authorList>
            <person name="Chen B."/>
            <person name="Liu G."/>
            <person name="Chen Q."/>
            <person name="Wang H."/>
            <person name="Liu L."/>
            <person name="Tang K."/>
        </authorList>
    </citation>
    <scope>NUCLEOTIDE SEQUENCE</scope>
    <source>
        <strain evidence="4">TK19036</strain>
    </source>
</reference>
<feature type="modified residue" description="4-aspartylphosphate" evidence="2">
    <location>
        <position position="52"/>
    </location>
</feature>
<dbReference type="InterPro" id="IPR050595">
    <property type="entry name" value="Bact_response_regulator"/>
</dbReference>
<dbReference type="PROSITE" id="PS50110">
    <property type="entry name" value="RESPONSE_REGULATORY"/>
    <property type="match status" value="1"/>
</dbReference>